<dbReference type="STRING" id="595434.RISK_006535"/>
<gene>
    <name evidence="1" type="ORF">RISK_006535</name>
</gene>
<sequence length="46" mass="4810">MFTATIKGGTTLVLTTSLSGNSHRHQSISVSHTGLCTALATLFVFT</sequence>
<dbReference type="EMBL" id="LECT01000054">
    <property type="protein sequence ID" value="KLU01379.1"/>
    <property type="molecule type" value="Genomic_DNA"/>
</dbReference>
<organism evidence="1 2">
    <name type="scientific">Rhodopirellula islandica</name>
    <dbReference type="NCBI Taxonomy" id="595434"/>
    <lineage>
        <taxon>Bacteria</taxon>
        <taxon>Pseudomonadati</taxon>
        <taxon>Planctomycetota</taxon>
        <taxon>Planctomycetia</taxon>
        <taxon>Pirellulales</taxon>
        <taxon>Pirellulaceae</taxon>
        <taxon>Rhodopirellula</taxon>
    </lineage>
</organism>
<name>A0A0J1E7F0_RHOIS</name>
<keyword evidence="2" id="KW-1185">Reference proteome</keyword>
<dbReference type="AlphaFoldDB" id="A0A0J1E7F0"/>
<dbReference type="PATRIC" id="fig|595434.4.peg.6216"/>
<comment type="caution">
    <text evidence="1">The sequence shown here is derived from an EMBL/GenBank/DDBJ whole genome shotgun (WGS) entry which is preliminary data.</text>
</comment>
<dbReference type="Proteomes" id="UP000036367">
    <property type="component" value="Unassembled WGS sequence"/>
</dbReference>
<accession>A0A0J1E7F0</accession>
<evidence type="ECO:0000313" key="2">
    <source>
        <dbReference type="Proteomes" id="UP000036367"/>
    </source>
</evidence>
<evidence type="ECO:0000313" key="1">
    <source>
        <dbReference type="EMBL" id="KLU01379.1"/>
    </source>
</evidence>
<protein>
    <submittedName>
        <fullName evidence="1">Uncharacterized protein</fullName>
    </submittedName>
</protein>
<proteinExistence type="predicted"/>
<reference evidence="1" key="1">
    <citation type="submission" date="2015-05" db="EMBL/GenBank/DDBJ databases">
        <title>Permanent draft genome of Rhodopirellula islandicus K833.</title>
        <authorList>
            <person name="Kizina J."/>
            <person name="Richter M."/>
            <person name="Glockner F.O."/>
            <person name="Harder J."/>
        </authorList>
    </citation>
    <scope>NUCLEOTIDE SEQUENCE [LARGE SCALE GENOMIC DNA]</scope>
    <source>
        <strain evidence="1">K833</strain>
    </source>
</reference>